<sequence>MRMTRSLRAAVCAMAAGAMLAAGVGTASAAPGVTPANVTLNLAPGGSTTIAKTVSTPAIPPKPDIAFLIDTTGSMGGVISNVRTNANTILSNVASAQPDAQFAVAEYRDVSADATSFRVAQNLTGNQTDVTNGINSLVASGGGDIPEDGINGLFQVASGAVGFRPNSTRIVLLIGDAPSHDPSNGHTLAAAISALQAADITVLAFDLSGLNSGGQATAITDATGGQLFSGLNASEVSDTILTALHNLPVTVTHQLRDCDSNLSVSLSPGSRTVTSGDDATFSENVSVGAGAVPGSTVTCKVDFLLNGVLSPGFTETITEHVPKVTPSIATTPSGTAPAGGNVSDTATLTGGYHPTGTVKFELFGPGDTDCSTPIATRTGTVSGSGTAASGNIAAGGVGTYRWVASYSGDDSNNPVTSECGDEQVVVVKATPGITTTPSGSVPAGGVVSDTANLSGGFHPDGQVTFKLYAPGDTDCTTPIATPTGTLFGNGIAVSGDVTIGAAGTYRWTATYNGDDNNNSVTSPCSDEQVTVTPQRLTGRAYGLTAGATLAGLQLVNIARTPDTGPVSTTSTGTTSVPCTATLSGLISAHALCAKVATTEFPGKSVATASIDDTTIGITGIPVISVKTINSSSTTTCAGSTGTTTIAFLKVGNTVVIAEPTTIQPNTTVNVGVVKLVLNEQTSFTTPDKGLTVNAVHVTVDALGLAKTNVVLASSESDIGNCP</sequence>
<evidence type="ECO:0000256" key="1">
    <source>
        <dbReference type="ARBA" id="ARBA00004613"/>
    </source>
</evidence>
<dbReference type="PANTHER" id="PTHR47763">
    <property type="entry name" value="ALPHA-PROTEIN KINASE VWKA"/>
    <property type="match status" value="1"/>
</dbReference>
<comment type="caution">
    <text evidence="6">The sequence shown here is derived from an EMBL/GenBank/DDBJ whole genome shotgun (WGS) entry which is preliminary data.</text>
</comment>
<keyword evidence="3 4" id="KW-0732">Signal</keyword>
<reference evidence="6" key="1">
    <citation type="submission" date="2021-02" db="EMBL/GenBank/DDBJ databases">
        <title>Draft genome sequence of Microbispora sp. RL4-1S isolated from rice leaves in Thailand.</title>
        <authorList>
            <person name="Muangham S."/>
            <person name="Duangmal K."/>
        </authorList>
    </citation>
    <scope>NUCLEOTIDE SEQUENCE</scope>
    <source>
        <strain evidence="6">RL4-1S</strain>
    </source>
</reference>
<evidence type="ECO:0000313" key="6">
    <source>
        <dbReference type="EMBL" id="MBP2707405.1"/>
    </source>
</evidence>
<dbReference type="EMBL" id="JAFCNB010000019">
    <property type="protein sequence ID" value="MBP2707405.1"/>
    <property type="molecule type" value="Genomic_DNA"/>
</dbReference>
<evidence type="ECO:0000256" key="2">
    <source>
        <dbReference type="ARBA" id="ARBA00022525"/>
    </source>
</evidence>
<dbReference type="NCBIfam" id="NF040603">
    <property type="entry name" value="choice_anch_P"/>
    <property type="match status" value="1"/>
</dbReference>
<feature type="signal peptide" evidence="4">
    <location>
        <begin position="1"/>
        <end position="29"/>
    </location>
</feature>
<dbReference type="PANTHER" id="PTHR47763:SF1">
    <property type="entry name" value="DUF659 DOMAIN-CONTAINING PROTEIN"/>
    <property type="match status" value="1"/>
</dbReference>
<evidence type="ECO:0000256" key="3">
    <source>
        <dbReference type="ARBA" id="ARBA00022729"/>
    </source>
</evidence>
<dbReference type="InterPro" id="IPR036465">
    <property type="entry name" value="vWFA_dom_sf"/>
</dbReference>
<organism evidence="6 7">
    <name type="scientific">Microbispora oryzae</name>
    <dbReference type="NCBI Taxonomy" id="2806554"/>
    <lineage>
        <taxon>Bacteria</taxon>
        <taxon>Bacillati</taxon>
        <taxon>Actinomycetota</taxon>
        <taxon>Actinomycetes</taxon>
        <taxon>Streptosporangiales</taxon>
        <taxon>Streptosporangiaceae</taxon>
        <taxon>Microbispora</taxon>
    </lineage>
</organism>
<evidence type="ECO:0000313" key="7">
    <source>
        <dbReference type="Proteomes" id="UP000674234"/>
    </source>
</evidence>
<protein>
    <submittedName>
        <fullName evidence="6">VWA domain-containing protein</fullName>
    </submittedName>
</protein>
<proteinExistence type="predicted"/>
<dbReference type="InterPro" id="IPR052969">
    <property type="entry name" value="Thr-specific_kinase-like"/>
</dbReference>
<feature type="chain" id="PRO_5038127131" evidence="4">
    <location>
        <begin position="30"/>
        <end position="722"/>
    </location>
</feature>
<keyword evidence="2" id="KW-0964">Secreted</keyword>
<name>A0A940WKM4_9ACTN</name>
<dbReference type="Pfam" id="PF25106">
    <property type="entry name" value="VWA_4"/>
    <property type="match status" value="1"/>
</dbReference>
<dbReference type="InterPro" id="IPR013783">
    <property type="entry name" value="Ig-like_fold"/>
</dbReference>
<dbReference type="InterPro" id="IPR056861">
    <property type="entry name" value="HMCN1-like_VWA"/>
</dbReference>
<evidence type="ECO:0000256" key="4">
    <source>
        <dbReference type="SAM" id="SignalP"/>
    </source>
</evidence>
<accession>A0A940WKM4</accession>
<dbReference type="GO" id="GO:0005975">
    <property type="term" value="P:carbohydrate metabolic process"/>
    <property type="evidence" value="ECO:0007669"/>
    <property type="project" value="UniProtKB-ARBA"/>
</dbReference>
<feature type="domain" description="VWFA" evidence="5">
    <location>
        <begin position="64"/>
        <end position="244"/>
    </location>
</feature>
<evidence type="ECO:0000259" key="5">
    <source>
        <dbReference type="PROSITE" id="PS50234"/>
    </source>
</evidence>
<dbReference type="GO" id="GO:0005737">
    <property type="term" value="C:cytoplasm"/>
    <property type="evidence" value="ECO:0007669"/>
    <property type="project" value="TreeGrafter"/>
</dbReference>
<comment type="subcellular location">
    <subcellularLocation>
        <location evidence="1">Secreted</location>
    </subcellularLocation>
</comment>
<dbReference type="SUPFAM" id="SSF53300">
    <property type="entry name" value="vWA-like"/>
    <property type="match status" value="1"/>
</dbReference>
<dbReference type="AlphaFoldDB" id="A0A940WKM4"/>
<dbReference type="SMART" id="SM00327">
    <property type="entry name" value="VWA"/>
    <property type="match status" value="1"/>
</dbReference>
<dbReference type="InterPro" id="IPR002035">
    <property type="entry name" value="VWF_A"/>
</dbReference>
<dbReference type="Gene3D" id="3.40.50.410">
    <property type="entry name" value="von Willebrand factor, type A domain"/>
    <property type="match status" value="1"/>
</dbReference>
<dbReference type="Proteomes" id="UP000674234">
    <property type="component" value="Unassembled WGS sequence"/>
</dbReference>
<dbReference type="PROSITE" id="PS50234">
    <property type="entry name" value="VWFA"/>
    <property type="match status" value="1"/>
</dbReference>
<dbReference type="GO" id="GO:0004674">
    <property type="term" value="F:protein serine/threonine kinase activity"/>
    <property type="evidence" value="ECO:0007669"/>
    <property type="project" value="TreeGrafter"/>
</dbReference>
<gene>
    <name evidence="6" type="ORF">JOL79_26830</name>
</gene>
<dbReference type="Gene3D" id="2.60.40.10">
    <property type="entry name" value="Immunoglobulins"/>
    <property type="match status" value="2"/>
</dbReference>
<dbReference type="CDD" id="cd00198">
    <property type="entry name" value="vWFA"/>
    <property type="match status" value="1"/>
</dbReference>
<keyword evidence="7" id="KW-1185">Reference proteome</keyword>